<keyword evidence="3" id="KW-1003">Cell membrane</keyword>
<evidence type="ECO:0000256" key="1">
    <source>
        <dbReference type="ARBA" id="ARBA00004651"/>
    </source>
</evidence>
<feature type="transmembrane region" description="Helical" evidence="7">
    <location>
        <begin position="70"/>
        <end position="90"/>
    </location>
</feature>
<dbReference type="GO" id="GO:0015213">
    <property type="term" value="F:uridine transmembrane transporter activity"/>
    <property type="evidence" value="ECO:0007669"/>
    <property type="project" value="TreeGrafter"/>
</dbReference>
<dbReference type="Pfam" id="PF03825">
    <property type="entry name" value="Nuc_H_symport"/>
    <property type="match status" value="1"/>
</dbReference>
<evidence type="ECO:0000256" key="7">
    <source>
        <dbReference type="SAM" id="Phobius"/>
    </source>
</evidence>
<dbReference type="Proteomes" id="UP000483362">
    <property type="component" value="Unassembled WGS sequence"/>
</dbReference>
<evidence type="ECO:0000256" key="2">
    <source>
        <dbReference type="ARBA" id="ARBA00022448"/>
    </source>
</evidence>
<evidence type="ECO:0000313" key="9">
    <source>
        <dbReference type="EMBL" id="MSS17989.1"/>
    </source>
</evidence>
<accession>A0A6L5XC12</accession>
<feature type="domain" description="Major facilitator superfamily (MFS) profile" evidence="8">
    <location>
        <begin position="233"/>
        <end position="442"/>
    </location>
</feature>
<dbReference type="InterPro" id="IPR020846">
    <property type="entry name" value="MFS_dom"/>
</dbReference>
<keyword evidence="10" id="KW-1185">Reference proteome</keyword>
<dbReference type="GO" id="GO:0005886">
    <property type="term" value="C:plasma membrane"/>
    <property type="evidence" value="ECO:0007669"/>
    <property type="project" value="UniProtKB-SubCell"/>
</dbReference>
<evidence type="ECO:0000256" key="3">
    <source>
        <dbReference type="ARBA" id="ARBA00022475"/>
    </source>
</evidence>
<feature type="transmembrane region" description="Helical" evidence="7">
    <location>
        <begin position="333"/>
        <end position="353"/>
    </location>
</feature>
<evidence type="ECO:0000313" key="10">
    <source>
        <dbReference type="Proteomes" id="UP000483362"/>
    </source>
</evidence>
<comment type="subcellular location">
    <subcellularLocation>
        <location evidence="1">Cell membrane</location>
        <topology evidence="1">Multi-pass membrane protein</topology>
    </subcellularLocation>
</comment>
<dbReference type="InterPro" id="IPR036259">
    <property type="entry name" value="MFS_trans_sf"/>
</dbReference>
<comment type="caution">
    <text evidence="9">The sequence shown here is derived from an EMBL/GenBank/DDBJ whole genome shotgun (WGS) entry which is preliminary data.</text>
</comment>
<gene>
    <name evidence="9" type="ORF">FYJ29_09505</name>
</gene>
<dbReference type="SUPFAM" id="SSF103473">
    <property type="entry name" value="MFS general substrate transporter"/>
    <property type="match status" value="2"/>
</dbReference>
<feature type="transmembrane region" description="Helical" evidence="7">
    <location>
        <begin position="279"/>
        <end position="301"/>
    </location>
</feature>
<feature type="transmembrane region" description="Helical" evidence="7">
    <location>
        <begin position="12"/>
        <end position="31"/>
    </location>
</feature>
<evidence type="ECO:0000256" key="4">
    <source>
        <dbReference type="ARBA" id="ARBA00022692"/>
    </source>
</evidence>
<dbReference type="PROSITE" id="PS50850">
    <property type="entry name" value="MFS"/>
    <property type="match status" value="1"/>
</dbReference>
<dbReference type="InterPro" id="IPR004740">
    <property type="entry name" value="Nuc_H_symport"/>
</dbReference>
<evidence type="ECO:0000259" key="8">
    <source>
        <dbReference type="PROSITE" id="PS50850"/>
    </source>
</evidence>
<feature type="transmembrane region" description="Helical" evidence="7">
    <location>
        <begin position="415"/>
        <end position="433"/>
    </location>
</feature>
<dbReference type="GO" id="GO:0015212">
    <property type="term" value="F:cytidine transmembrane transporter activity"/>
    <property type="evidence" value="ECO:0007669"/>
    <property type="project" value="TreeGrafter"/>
</dbReference>
<name>A0A6L5XC12_9BACT</name>
<keyword evidence="6 7" id="KW-0472">Membrane</keyword>
<dbReference type="PANTHER" id="PTHR23522:SF4">
    <property type="entry name" value="NUCLEOSIDE PERMEASE NUPG-RELATED"/>
    <property type="match status" value="1"/>
</dbReference>
<organism evidence="9 10">
    <name type="scientific">Sodaliphilus pleomorphus</name>
    <dbReference type="NCBI Taxonomy" id="2606626"/>
    <lineage>
        <taxon>Bacteria</taxon>
        <taxon>Pseudomonadati</taxon>
        <taxon>Bacteroidota</taxon>
        <taxon>Bacteroidia</taxon>
        <taxon>Bacteroidales</taxon>
        <taxon>Muribaculaceae</taxon>
        <taxon>Sodaliphilus</taxon>
    </lineage>
</organism>
<keyword evidence="5 7" id="KW-1133">Transmembrane helix</keyword>
<feature type="transmembrane region" description="Helical" evidence="7">
    <location>
        <begin position="308"/>
        <end position="327"/>
    </location>
</feature>
<feature type="transmembrane region" description="Helical" evidence="7">
    <location>
        <begin position="142"/>
        <end position="160"/>
    </location>
</feature>
<dbReference type="EMBL" id="VULT01000014">
    <property type="protein sequence ID" value="MSS17989.1"/>
    <property type="molecule type" value="Genomic_DNA"/>
</dbReference>
<sequence length="442" mass="48261">MKHLKVRLTVMNFLEFAVWGAYLTCMGNYLVKAGMGTEIAWFYALQGIVSIFMPTLMGIVGDKWVQPQRLLGLCHLGAGLAMIALCYMGYSASAAGTNPNEAAFIAVYTVSVAFYMPTLALANTTAFTILKDNGYDTVKDFPPIRVFGTVGFIATMWFVNCATLDNGTFSLTLAPSEGKFQYTYMQFLVSGVLGVILFLYCLTLPQCKLVSKPKQSLAQTLGLDAFKLFKRRKMALFFIFSMLLGMSLQVTNGFATPFITSFKGSTDPAIANSFGANNATMLVSLSQVAEALCILLIPFFLKRYGIKTVMLIAMFAWVLRFGFFGLGNPAFPGVILFILSCIVYGVAFDFFNVSGGLFVDKECDASVRASGQGLFMLMTNGLGATIGTLAAGKIVNHYCHYNEGGYLVGDWSSAWFIFAAFALVVAIAFMLLFKYKHNGQQA</sequence>
<proteinExistence type="predicted"/>
<feature type="transmembrane region" description="Helical" evidence="7">
    <location>
        <begin position="374"/>
        <end position="395"/>
    </location>
</feature>
<evidence type="ECO:0000256" key="5">
    <source>
        <dbReference type="ARBA" id="ARBA00022989"/>
    </source>
</evidence>
<reference evidence="9 10" key="1">
    <citation type="submission" date="2019-08" db="EMBL/GenBank/DDBJ databases">
        <title>In-depth cultivation of the pig gut microbiome towards novel bacterial diversity and tailored functional studies.</title>
        <authorList>
            <person name="Wylensek D."/>
            <person name="Hitch T.C.A."/>
            <person name="Clavel T."/>
        </authorList>
    </citation>
    <scope>NUCLEOTIDE SEQUENCE [LARGE SCALE GENOMIC DNA]</scope>
    <source>
        <strain evidence="9 10">Oil-RF-744-WCA-WT-10</strain>
    </source>
</reference>
<dbReference type="Gene3D" id="1.20.1250.20">
    <property type="entry name" value="MFS general substrate transporter like domains"/>
    <property type="match status" value="2"/>
</dbReference>
<keyword evidence="4 7" id="KW-0812">Transmembrane</keyword>
<dbReference type="AlphaFoldDB" id="A0A6L5XC12"/>
<dbReference type="PANTHER" id="PTHR23522">
    <property type="entry name" value="BLL5896 PROTEIN"/>
    <property type="match status" value="1"/>
</dbReference>
<feature type="transmembrane region" description="Helical" evidence="7">
    <location>
        <begin position="43"/>
        <end position="61"/>
    </location>
</feature>
<keyword evidence="2" id="KW-0813">Transport</keyword>
<feature type="transmembrane region" description="Helical" evidence="7">
    <location>
        <begin position="102"/>
        <end position="130"/>
    </location>
</feature>
<dbReference type="RefSeq" id="WP_154328493.1">
    <property type="nucleotide sequence ID" value="NZ_CP045696.1"/>
</dbReference>
<feature type="transmembrane region" description="Helical" evidence="7">
    <location>
        <begin position="235"/>
        <end position="259"/>
    </location>
</feature>
<protein>
    <submittedName>
        <fullName evidence="9">Nucleoside permease</fullName>
    </submittedName>
</protein>
<evidence type="ECO:0000256" key="6">
    <source>
        <dbReference type="ARBA" id="ARBA00023136"/>
    </source>
</evidence>
<feature type="transmembrane region" description="Helical" evidence="7">
    <location>
        <begin position="180"/>
        <end position="202"/>
    </location>
</feature>